<sequence>MHNYYRGVIASGWAADPKSVYAPRASKMTALKYECATYAKDAADKVKTCTYPVPDPTKGVQNTHKIDNWTITHQEALEQALAAWYGELEASGGIGADPTYADDMKTKLGNYVNLANEANTVVGCAVETCKKEGYTLVACQYDSPLNDGDPIYTPGKTCSKCKETAANKQCETQGAKALCIP</sequence>
<accession>A0A368H790</accession>
<dbReference type="SMART" id="SM00198">
    <property type="entry name" value="SCP"/>
    <property type="match status" value="1"/>
</dbReference>
<reference evidence="2 3" key="1">
    <citation type="submission" date="2014-10" db="EMBL/GenBank/DDBJ databases">
        <title>Draft genome of the hookworm Ancylostoma caninum.</title>
        <authorList>
            <person name="Mitreva M."/>
        </authorList>
    </citation>
    <scope>NUCLEOTIDE SEQUENCE [LARGE SCALE GENOMIC DNA]</scope>
    <source>
        <strain evidence="2 3">Baltimore</strain>
    </source>
</reference>
<protein>
    <submittedName>
        <fullName evidence="2">SCP-like protein</fullName>
    </submittedName>
</protein>
<dbReference type="STRING" id="29170.A0A368H790"/>
<dbReference type="InterPro" id="IPR014044">
    <property type="entry name" value="CAP_dom"/>
</dbReference>
<dbReference type="SUPFAM" id="SSF55797">
    <property type="entry name" value="PR-1-like"/>
    <property type="match status" value="1"/>
</dbReference>
<organism evidence="2 3">
    <name type="scientific">Ancylostoma caninum</name>
    <name type="common">Dog hookworm</name>
    <dbReference type="NCBI Taxonomy" id="29170"/>
    <lineage>
        <taxon>Eukaryota</taxon>
        <taxon>Metazoa</taxon>
        <taxon>Ecdysozoa</taxon>
        <taxon>Nematoda</taxon>
        <taxon>Chromadorea</taxon>
        <taxon>Rhabditida</taxon>
        <taxon>Rhabditina</taxon>
        <taxon>Rhabditomorpha</taxon>
        <taxon>Strongyloidea</taxon>
        <taxon>Ancylostomatidae</taxon>
        <taxon>Ancylostomatinae</taxon>
        <taxon>Ancylostoma</taxon>
    </lineage>
</organism>
<name>A0A368H790_ANCCA</name>
<dbReference type="Gene3D" id="3.40.33.10">
    <property type="entry name" value="CAP"/>
    <property type="match status" value="1"/>
</dbReference>
<evidence type="ECO:0000313" key="3">
    <source>
        <dbReference type="Proteomes" id="UP000252519"/>
    </source>
</evidence>
<comment type="caution">
    <text evidence="2">The sequence shown here is derived from an EMBL/GenBank/DDBJ whole genome shotgun (WGS) entry which is preliminary data.</text>
</comment>
<dbReference type="Pfam" id="PF00188">
    <property type="entry name" value="CAP"/>
    <property type="match status" value="1"/>
</dbReference>
<feature type="domain" description="SCP" evidence="1">
    <location>
        <begin position="1"/>
        <end position="149"/>
    </location>
</feature>
<dbReference type="OrthoDB" id="5874910at2759"/>
<evidence type="ECO:0000313" key="2">
    <source>
        <dbReference type="EMBL" id="RCN51200.1"/>
    </source>
</evidence>
<dbReference type="EMBL" id="JOJR01000015">
    <property type="protein sequence ID" value="RCN51200.1"/>
    <property type="molecule type" value="Genomic_DNA"/>
</dbReference>
<evidence type="ECO:0000259" key="1">
    <source>
        <dbReference type="SMART" id="SM00198"/>
    </source>
</evidence>
<dbReference type="CDD" id="cd05380">
    <property type="entry name" value="CAP_euk"/>
    <property type="match status" value="1"/>
</dbReference>
<dbReference type="AlphaFoldDB" id="A0A368H790"/>
<proteinExistence type="predicted"/>
<dbReference type="InterPro" id="IPR035940">
    <property type="entry name" value="CAP_sf"/>
</dbReference>
<gene>
    <name evidence="2" type="ORF">ANCCAN_02561</name>
</gene>
<keyword evidence="3" id="KW-1185">Reference proteome</keyword>
<dbReference type="Proteomes" id="UP000252519">
    <property type="component" value="Unassembled WGS sequence"/>
</dbReference>